<dbReference type="EMBL" id="JACBYR010000001">
    <property type="protein sequence ID" value="NYE82121.1"/>
    <property type="molecule type" value="Genomic_DNA"/>
</dbReference>
<evidence type="ECO:0000259" key="2">
    <source>
        <dbReference type="Pfam" id="PF01266"/>
    </source>
</evidence>
<dbReference type="GO" id="GO:0005737">
    <property type="term" value="C:cytoplasm"/>
    <property type="evidence" value="ECO:0007669"/>
    <property type="project" value="TreeGrafter"/>
</dbReference>
<feature type="domain" description="FAD dependent oxidoreductase" evidence="2">
    <location>
        <begin position="13"/>
        <end position="397"/>
    </location>
</feature>
<dbReference type="InterPro" id="IPR036188">
    <property type="entry name" value="FAD/NAD-bd_sf"/>
</dbReference>
<dbReference type="PANTHER" id="PTHR13847">
    <property type="entry name" value="SARCOSINE DEHYDROGENASE-RELATED"/>
    <property type="match status" value="1"/>
</dbReference>
<evidence type="ECO:0000313" key="4">
    <source>
        <dbReference type="Proteomes" id="UP000542125"/>
    </source>
</evidence>
<sequence length="416" mass="43505">MSSKDTPPGRGTVAVLGAGLVGLACARALQRAGFQVTVVDRGGPGEGASFGNASHIATASVIPQATPGILRQTINLLRDPTGPLVARPGYVAKHLPWFLRFINNGNPATMKAGSLAMAAMIGKAWDSWLPVLDDIRARHLVKQSGALHVFRSRAALDAAQGSYAFRRDLGVASERLDADAARAIEPTLSAGIGGAMHVPSMGYVTDTLSLSLALAARIEQAGGRIVKATATGLDAKGIQTQDGRIDADLVVLAAGAWSQAFAKQLGVHIPLVSERGYHVMLPRDSSALRMPLLLVERKVAVTPMEKGIRLASMAEFDVPDAKPDHDRAVPVLTGLDGWAKGLDAEPISRWVGPRPSVPDSRPVIGRAPGAPNVLLACGHGHLGLTLAALTGDAITALALGQEPEIDMEAVSPLRFR</sequence>
<dbReference type="SUPFAM" id="SSF51905">
    <property type="entry name" value="FAD/NAD(P)-binding domain"/>
    <property type="match status" value="1"/>
</dbReference>
<accession>A0A7Y9IS95</accession>
<proteinExistence type="predicted"/>
<dbReference type="GO" id="GO:0016491">
    <property type="term" value="F:oxidoreductase activity"/>
    <property type="evidence" value="ECO:0007669"/>
    <property type="project" value="UniProtKB-KW"/>
</dbReference>
<dbReference type="Proteomes" id="UP000542125">
    <property type="component" value="Unassembled WGS sequence"/>
</dbReference>
<dbReference type="Gene3D" id="3.50.50.60">
    <property type="entry name" value="FAD/NAD(P)-binding domain"/>
    <property type="match status" value="2"/>
</dbReference>
<dbReference type="InterPro" id="IPR006076">
    <property type="entry name" value="FAD-dep_OxRdtase"/>
</dbReference>
<dbReference type="EC" id="1.4.99.-" evidence="3"/>
<dbReference type="Pfam" id="PF01266">
    <property type="entry name" value="DAO"/>
    <property type="match status" value="1"/>
</dbReference>
<keyword evidence="4" id="KW-1185">Reference proteome</keyword>
<gene>
    <name evidence="3" type="ORF">FHW18_001392</name>
</gene>
<organism evidence="3 4">
    <name type="scientific">Pigmentiphaga litoralis</name>
    <dbReference type="NCBI Taxonomy" id="516702"/>
    <lineage>
        <taxon>Bacteria</taxon>
        <taxon>Pseudomonadati</taxon>
        <taxon>Pseudomonadota</taxon>
        <taxon>Betaproteobacteria</taxon>
        <taxon>Burkholderiales</taxon>
        <taxon>Alcaligenaceae</taxon>
        <taxon>Pigmentiphaga</taxon>
    </lineage>
</organism>
<dbReference type="PANTHER" id="PTHR13847:SF289">
    <property type="entry name" value="GLYCINE OXIDASE"/>
    <property type="match status" value="1"/>
</dbReference>
<dbReference type="AlphaFoldDB" id="A0A7Y9IS95"/>
<dbReference type="Gene3D" id="3.30.9.10">
    <property type="entry name" value="D-Amino Acid Oxidase, subunit A, domain 2"/>
    <property type="match status" value="1"/>
</dbReference>
<dbReference type="SUPFAM" id="SSF54373">
    <property type="entry name" value="FAD-linked reductases, C-terminal domain"/>
    <property type="match status" value="1"/>
</dbReference>
<comment type="caution">
    <text evidence="3">The sequence shown here is derived from an EMBL/GenBank/DDBJ whole genome shotgun (WGS) entry which is preliminary data.</text>
</comment>
<protein>
    <submittedName>
        <fullName evidence="3">D-amino-acid dehydrogenase</fullName>
        <ecNumber evidence="3">1.4.99.-</ecNumber>
    </submittedName>
</protein>
<evidence type="ECO:0000313" key="3">
    <source>
        <dbReference type="EMBL" id="NYE82121.1"/>
    </source>
</evidence>
<keyword evidence="1 3" id="KW-0560">Oxidoreductase</keyword>
<dbReference type="PROSITE" id="PS51257">
    <property type="entry name" value="PROKAR_LIPOPROTEIN"/>
    <property type="match status" value="1"/>
</dbReference>
<reference evidence="3 4" key="1">
    <citation type="submission" date="2020-07" db="EMBL/GenBank/DDBJ databases">
        <title>Genomic Encyclopedia of Type Strains, Phase IV (KMG-V): Genome sequencing to study the core and pangenomes of soil and plant-associated prokaryotes.</title>
        <authorList>
            <person name="Whitman W."/>
        </authorList>
    </citation>
    <scope>NUCLEOTIDE SEQUENCE [LARGE SCALE GENOMIC DNA]</scope>
    <source>
        <strain evidence="3 4">SAS40</strain>
    </source>
</reference>
<evidence type="ECO:0000256" key="1">
    <source>
        <dbReference type="ARBA" id="ARBA00023002"/>
    </source>
</evidence>
<dbReference type="RefSeq" id="WP_179584681.1">
    <property type="nucleotide sequence ID" value="NZ_JACBYR010000001.1"/>
</dbReference>
<name>A0A7Y9IS95_9BURK</name>